<feature type="transmembrane region" description="Helical" evidence="2">
    <location>
        <begin position="144"/>
        <end position="162"/>
    </location>
</feature>
<dbReference type="AlphaFoldDB" id="A0A1K1M859"/>
<evidence type="ECO:0000256" key="2">
    <source>
        <dbReference type="SAM" id="Phobius"/>
    </source>
</evidence>
<protein>
    <submittedName>
        <fullName evidence="3">Uncharacterized protein</fullName>
    </submittedName>
</protein>
<gene>
    <name evidence="3" type="ORF">SAMN02910280_0943</name>
</gene>
<feature type="region of interest" description="Disordered" evidence="1">
    <location>
        <begin position="268"/>
        <end position="287"/>
    </location>
</feature>
<feature type="transmembrane region" description="Helical" evidence="2">
    <location>
        <begin position="46"/>
        <end position="62"/>
    </location>
</feature>
<dbReference type="Proteomes" id="UP000183461">
    <property type="component" value="Unassembled WGS sequence"/>
</dbReference>
<feature type="transmembrane region" description="Helical" evidence="2">
    <location>
        <begin position="191"/>
        <end position="208"/>
    </location>
</feature>
<sequence length="287" mass="32379">MTHNTAKRSRILEIIIALLLVRPTLLTFLSFYSVDNDYNRRLLLETALYALLVTVPPAILIISRKYDRAWSKLLMGVSLAANIFTSDGLRYVTNFGLYVQNIRYGIGIFASNMGAMTLFLLSVAAAIVVLLMMFGVIKWKDRKTMFICLYILAGLAVMSALVSRQRSVILMTMLLMMIFMHETQEKTDVKAVIGWIGVFFGAAADIFFDYKLNNIINPIESDSGFLDYLQSTVQFGTGLVFFRTIAYAAAMALIPLILFERKEPLERVVTPPDTDDEEDEDESDDND</sequence>
<accession>A0A1K1M859</accession>
<evidence type="ECO:0000256" key="1">
    <source>
        <dbReference type="SAM" id="MobiDB-lite"/>
    </source>
</evidence>
<feature type="compositionally biased region" description="Acidic residues" evidence="1">
    <location>
        <begin position="273"/>
        <end position="287"/>
    </location>
</feature>
<organism evidence="3 4">
    <name type="scientific">Ruminococcus flavefaciens</name>
    <dbReference type="NCBI Taxonomy" id="1265"/>
    <lineage>
        <taxon>Bacteria</taxon>
        <taxon>Bacillati</taxon>
        <taxon>Bacillota</taxon>
        <taxon>Clostridia</taxon>
        <taxon>Eubacteriales</taxon>
        <taxon>Oscillospiraceae</taxon>
        <taxon>Ruminococcus</taxon>
    </lineage>
</organism>
<dbReference type="RefSeq" id="WP_072299332.1">
    <property type="nucleotide sequence ID" value="NZ_FPIP01000002.1"/>
</dbReference>
<keyword evidence="2" id="KW-0812">Transmembrane</keyword>
<dbReference type="EMBL" id="FPIP01000002">
    <property type="protein sequence ID" value="SFW19291.1"/>
    <property type="molecule type" value="Genomic_DNA"/>
</dbReference>
<feature type="transmembrane region" description="Helical" evidence="2">
    <location>
        <begin position="240"/>
        <end position="259"/>
    </location>
</feature>
<keyword evidence="2" id="KW-0472">Membrane</keyword>
<feature type="transmembrane region" description="Helical" evidence="2">
    <location>
        <begin position="113"/>
        <end position="137"/>
    </location>
</feature>
<evidence type="ECO:0000313" key="3">
    <source>
        <dbReference type="EMBL" id="SFW19291.1"/>
    </source>
</evidence>
<proteinExistence type="predicted"/>
<name>A0A1K1M859_RUMFL</name>
<keyword evidence="2" id="KW-1133">Transmembrane helix</keyword>
<reference evidence="4" key="1">
    <citation type="submission" date="2016-11" db="EMBL/GenBank/DDBJ databases">
        <authorList>
            <person name="Varghese N."/>
            <person name="Submissions S."/>
        </authorList>
    </citation>
    <scope>NUCLEOTIDE SEQUENCE [LARGE SCALE GENOMIC DNA]</scope>
    <source>
        <strain evidence="4">YL228</strain>
    </source>
</reference>
<feature type="transmembrane region" description="Helical" evidence="2">
    <location>
        <begin position="12"/>
        <end position="34"/>
    </location>
</feature>
<evidence type="ECO:0000313" key="4">
    <source>
        <dbReference type="Proteomes" id="UP000183461"/>
    </source>
</evidence>